<accession>A0A8H7V3T1</accession>
<proteinExistence type="predicted"/>
<dbReference type="OrthoDB" id="2210012at2759"/>
<comment type="caution">
    <text evidence="1">The sequence shown here is derived from an EMBL/GenBank/DDBJ whole genome shotgun (WGS) entry which is preliminary data.</text>
</comment>
<sequence>MCDLNWCPVCEKAISCESDSLYCSVNCFLLDTKSQPNSNKFLSFLRPKSLLRKKKQENSCIPQLSKSIYTSSSLSTRSPLDSYYGEAVNDDLEMPECCDYCDTIKNVQEQKKPSLLDDKLYQISSSPFYIPIS</sequence>
<dbReference type="EMBL" id="JAEPRC010000100">
    <property type="protein sequence ID" value="KAG2209106.1"/>
    <property type="molecule type" value="Genomic_DNA"/>
</dbReference>
<dbReference type="InterPro" id="IPR024368">
    <property type="entry name" value="Ecl1/2/3"/>
</dbReference>
<keyword evidence="2" id="KW-1185">Reference proteome</keyword>
<name>A0A8H7V3T1_9FUNG</name>
<gene>
    <name evidence="1" type="ORF">INT46_006270</name>
</gene>
<evidence type="ECO:0000313" key="2">
    <source>
        <dbReference type="Proteomes" id="UP000650833"/>
    </source>
</evidence>
<dbReference type="Pfam" id="PF12855">
    <property type="entry name" value="Ecl1"/>
    <property type="match status" value="1"/>
</dbReference>
<dbReference type="Proteomes" id="UP000650833">
    <property type="component" value="Unassembled WGS sequence"/>
</dbReference>
<organism evidence="1 2">
    <name type="scientific">Mucor plumbeus</name>
    <dbReference type="NCBI Taxonomy" id="97098"/>
    <lineage>
        <taxon>Eukaryota</taxon>
        <taxon>Fungi</taxon>
        <taxon>Fungi incertae sedis</taxon>
        <taxon>Mucoromycota</taxon>
        <taxon>Mucoromycotina</taxon>
        <taxon>Mucoromycetes</taxon>
        <taxon>Mucorales</taxon>
        <taxon>Mucorineae</taxon>
        <taxon>Mucoraceae</taxon>
        <taxon>Mucor</taxon>
    </lineage>
</organism>
<evidence type="ECO:0000313" key="1">
    <source>
        <dbReference type="EMBL" id="KAG2209106.1"/>
    </source>
</evidence>
<reference evidence="1" key="1">
    <citation type="submission" date="2020-12" db="EMBL/GenBank/DDBJ databases">
        <title>Metabolic potential, ecology and presence of endohyphal bacteria is reflected in genomic diversity of Mucoromycotina.</title>
        <authorList>
            <person name="Muszewska A."/>
            <person name="Okrasinska A."/>
            <person name="Steczkiewicz K."/>
            <person name="Drgas O."/>
            <person name="Orlowska M."/>
            <person name="Perlinska-Lenart U."/>
            <person name="Aleksandrzak-Piekarczyk T."/>
            <person name="Szatraj K."/>
            <person name="Zielenkiewicz U."/>
            <person name="Pilsyk S."/>
            <person name="Malc E."/>
            <person name="Mieczkowski P."/>
            <person name="Kruszewska J.S."/>
            <person name="Biernat P."/>
            <person name="Pawlowska J."/>
        </authorList>
    </citation>
    <scope>NUCLEOTIDE SEQUENCE</scope>
    <source>
        <strain evidence="1">CBS 226.32</strain>
    </source>
</reference>
<protein>
    <submittedName>
        <fullName evidence="1">Uncharacterized protein</fullName>
    </submittedName>
</protein>
<dbReference type="AlphaFoldDB" id="A0A8H7V3T1"/>